<dbReference type="InterPro" id="IPR049174">
    <property type="entry name" value="Beta-AFase-like"/>
</dbReference>
<sequence length="775" mass="84986">MAASKLPFRRETHPPMTTTLSHPSAPVVDTSASPRARLHPLPLAAFTLTDQFWAPRLTLVRDVTLRQQYAQCQQTGRIDHFRRASGRKHIPEFVGKYYDDSDVYKWLEAAAYALGTGHDPELERLVDGAIDEIAAAQAADGYLNTYFTFERAPERWDNLARMHQLYCAGHLIQAAVAHHRATGKNTLLTVATRFADLICDTFTPANPGTDGHEEIELALVELYRATGSRRYLDQAAFFLDQRGQQPPVLDGSPYLQDHLPVRRQSEIVGHAVRATYLAIAMADVYAETEDEGMWAAVQALWRSAFERKAYLTGGLGAHWQGEAFGGDYELPNERAYAETCAAIGGFYWNWRMLLLTGEARYADWMETALYNGILSGISLDGTEYFYQNPLADDGSHRRQPWFGTACCPPNIARLLLSLPGFFASTSHDATTGRRTSTEAGSAPSGAPGAGGAARDGTRGSLWLHHYSSGELRIEGPRGSGVLRVETNYPWDGHVRLTVAEHDAGLSEATLRLRLPGWCAEPRLTVNGQPYEGRLEPGTYAALQRTWRAGDVVELDLPMPVRRITSHPRVLSNHGRIALARGPLVYCVEGADHPAVDLRDIAVPAGAAVAGELRPDLLGQPIRLEVKRDCQAVAAVAGPGQRHAGRKPCVREVERPVEHTGSGQERRLEAGCVAGREELLGVRPAATRAPELHRVREVQRKPTVLARDVAVATTDHDHLRRVRHHRRCLPSSEAPACALVRGDRNASTGRMFTLGRPGPGTVPGCAGPSQRALAPT</sequence>
<accession>A0A6J4H376</accession>
<feature type="region of interest" description="Disordered" evidence="1">
    <location>
        <begin position="747"/>
        <end position="775"/>
    </location>
</feature>
<feature type="domain" description="Non-reducing end beta-L-arabinofuranosidase-like GH127 middle" evidence="3">
    <location>
        <begin position="461"/>
        <end position="558"/>
    </location>
</feature>
<evidence type="ECO:0000259" key="3">
    <source>
        <dbReference type="Pfam" id="PF20736"/>
    </source>
</evidence>
<reference evidence="5" key="1">
    <citation type="submission" date="2020-02" db="EMBL/GenBank/DDBJ databases">
        <authorList>
            <person name="Meier V. D."/>
        </authorList>
    </citation>
    <scope>NUCLEOTIDE SEQUENCE</scope>
    <source>
        <strain evidence="5">AVDCRST_MAG77</strain>
    </source>
</reference>
<feature type="non-terminal residue" evidence="5">
    <location>
        <position position="775"/>
    </location>
</feature>
<dbReference type="AlphaFoldDB" id="A0A6J4H376"/>
<dbReference type="SUPFAM" id="SSF48208">
    <property type="entry name" value="Six-hairpin glycosidases"/>
    <property type="match status" value="1"/>
</dbReference>
<evidence type="ECO:0000313" key="5">
    <source>
        <dbReference type="EMBL" id="CAA9211882.1"/>
    </source>
</evidence>
<feature type="domain" description="Non-reducing end beta-L-arabinofuranosidase-like GH127 C-terminal" evidence="4">
    <location>
        <begin position="560"/>
        <end position="608"/>
    </location>
</feature>
<feature type="domain" description="Non-reducing end beta-L-arabinofuranosidase-like GH127 catalytic" evidence="2">
    <location>
        <begin position="47"/>
        <end position="418"/>
    </location>
</feature>
<dbReference type="PANTHER" id="PTHR43465:SF2">
    <property type="entry name" value="DUF1680 DOMAIN PROTEIN (AFU_ORTHOLOGUE AFUA_1G08910)"/>
    <property type="match status" value="1"/>
</dbReference>
<dbReference type="Pfam" id="PF20736">
    <property type="entry name" value="Glyco_hydro127M"/>
    <property type="match status" value="1"/>
</dbReference>
<proteinExistence type="predicted"/>
<dbReference type="GO" id="GO:0005975">
    <property type="term" value="P:carbohydrate metabolic process"/>
    <property type="evidence" value="ECO:0007669"/>
    <property type="project" value="InterPro"/>
</dbReference>
<evidence type="ECO:0000259" key="2">
    <source>
        <dbReference type="Pfam" id="PF07944"/>
    </source>
</evidence>
<evidence type="ECO:0000259" key="4">
    <source>
        <dbReference type="Pfam" id="PF20737"/>
    </source>
</evidence>
<dbReference type="PANTHER" id="PTHR43465">
    <property type="entry name" value="DUF1680 DOMAIN PROTEIN (AFU_ORTHOLOGUE AFUA_1G08910)"/>
    <property type="match status" value="1"/>
</dbReference>
<gene>
    <name evidence="5" type="ORF">AVDCRST_MAG77-318</name>
</gene>
<dbReference type="InterPro" id="IPR012878">
    <property type="entry name" value="Beta-AFase-like_GH127_cat"/>
</dbReference>
<dbReference type="InterPro" id="IPR049046">
    <property type="entry name" value="Beta-AFase-like_GH127_middle"/>
</dbReference>
<protein>
    <submittedName>
        <fullName evidence="5">GH127 / GH146</fullName>
    </submittedName>
</protein>
<dbReference type="EMBL" id="CADCTC010000002">
    <property type="protein sequence ID" value="CAA9211882.1"/>
    <property type="molecule type" value="Genomic_DNA"/>
</dbReference>
<dbReference type="InterPro" id="IPR049049">
    <property type="entry name" value="Beta-AFase-like_GH127_C"/>
</dbReference>
<feature type="compositionally biased region" description="Polar residues" evidence="1">
    <location>
        <begin position="427"/>
        <end position="438"/>
    </location>
</feature>
<dbReference type="Pfam" id="PF07944">
    <property type="entry name" value="Beta-AFase-like_GH127_cat"/>
    <property type="match status" value="1"/>
</dbReference>
<dbReference type="Pfam" id="PF20737">
    <property type="entry name" value="Glyco_hydro127C"/>
    <property type="match status" value="1"/>
</dbReference>
<name>A0A6J4H376_9CHLR</name>
<organism evidence="5">
    <name type="scientific">uncultured Chloroflexota bacterium</name>
    <dbReference type="NCBI Taxonomy" id="166587"/>
    <lineage>
        <taxon>Bacteria</taxon>
        <taxon>Bacillati</taxon>
        <taxon>Chloroflexota</taxon>
        <taxon>environmental samples</taxon>
    </lineage>
</organism>
<dbReference type="InterPro" id="IPR008928">
    <property type="entry name" value="6-hairpin_glycosidase_sf"/>
</dbReference>
<feature type="region of interest" description="Disordered" evidence="1">
    <location>
        <begin position="1"/>
        <end position="32"/>
    </location>
</feature>
<feature type="region of interest" description="Disordered" evidence="1">
    <location>
        <begin position="427"/>
        <end position="455"/>
    </location>
</feature>
<evidence type="ECO:0000256" key="1">
    <source>
        <dbReference type="SAM" id="MobiDB-lite"/>
    </source>
</evidence>